<dbReference type="AlphaFoldDB" id="A0A4Z2ERK2"/>
<sequence>MGPEHLSPPHSILINDSFSAAWEEEEEEEERRMDERLEFPPWASIRRRRREKGGGGEERRERGERGESWKMLPVWLDVCRPHRGEGSSLWALWKK</sequence>
<reference evidence="1 2" key="1">
    <citation type="submission" date="2019-03" db="EMBL/GenBank/DDBJ databases">
        <title>First draft genome of Liparis tanakae, snailfish: a comprehensive survey of snailfish specific genes.</title>
        <authorList>
            <person name="Kim W."/>
            <person name="Song I."/>
            <person name="Jeong J.-H."/>
            <person name="Kim D."/>
            <person name="Kim S."/>
            <person name="Ryu S."/>
            <person name="Song J.Y."/>
            <person name="Lee S.K."/>
        </authorList>
    </citation>
    <scope>NUCLEOTIDE SEQUENCE [LARGE SCALE GENOMIC DNA]</scope>
    <source>
        <tissue evidence="1">Muscle</tissue>
    </source>
</reference>
<organism evidence="1 2">
    <name type="scientific">Liparis tanakae</name>
    <name type="common">Tanaka's snailfish</name>
    <dbReference type="NCBI Taxonomy" id="230148"/>
    <lineage>
        <taxon>Eukaryota</taxon>
        <taxon>Metazoa</taxon>
        <taxon>Chordata</taxon>
        <taxon>Craniata</taxon>
        <taxon>Vertebrata</taxon>
        <taxon>Euteleostomi</taxon>
        <taxon>Actinopterygii</taxon>
        <taxon>Neopterygii</taxon>
        <taxon>Teleostei</taxon>
        <taxon>Neoteleostei</taxon>
        <taxon>Acanthomorphata</taxon>
        <taxon>Eupercaria</taxon>
        <taxon>Perciformes</taxon>
        <taxon>Cottioidei</taxon>
        <taxon>Cottales</taxon>
        <taxon>Liparidae</taxon>
        <taxon>Liparis</taxon>
    </lineage>
</organism>
<evidence type="ECO:0000313" key="1">
    <source>
        <dbReference type="EMBL" id="TNN31221.1"/>
    </source>
</evidence>
<comment type="caution">
    <text evidence="1">The sequence shown here is derived from an EMBL/GenBank/DDBJ whole genome shotgun (WGS) entry which is preliminary data.</text>
</comment>
<dbReference type="Proteomes" id="UP000314294">
    <property type="component" value="Unassembled WGS sequence"/>
</dbReference>
<name>A0A4Z2ERK2_9TELE</name>
<dbReference type="EMBL" id="SRLO01003676">
    <property type="protein sequence ID" value="TNN31221.1"/>
    <property type="molecule type" value="Genomic_DNA"/>
</dbReference>
<gene>
    <name evidence="1" type="ORF">EYF80_058627</name>
</gene>
<keyword evidence="2" id="KW-1185">Reference proteome</keyword>
<evidence type="ECO:0000313" key="2">
    <source>
        <dbReference type="Proteomes" id="UP000314294"/>
    </source>
</evidence>
<proteinExistence type="predicted"/>
<protein>
    <submittedName>
        <fullName evidence="1">Uncharacterized protein</fullName>
    </submittedName>
</protein>
<accession>A0A4Z2ERK2</accession>